<sequence length="319" mass="35410">MSREKNEAGRGNDEIGGALRKLERDELVELLSTGKSGSELNTLLLEVFRERSANRSPGELLRSYKENRFVKPAAVDPIALKQLELELLRIAQSHKYTPIQLSPVAPLGSCSVVAPADQNKIISALRGTEVVADVTNLIALHIADGVKSGDLQNHSDPVRFSSTHRHVRAQKFPNLPGMLAHFSLYAMVTSGKDIGSYGFEKQAIWEHIAVYRQIFRSQYQAEIEIIINARGGYTDSEGLLERIIRHIGEQAPDLTVKVNAASSENAYYKGLQFTIKTTIGGREYNIGDGGFVDWTQQLLENKKERMLISAIGLDRLLMP</sequence>
<dbReference type="EMBL" id="CP027059">
    <property type="protein sequence ID" value="UQZ82875.1"/>
    <property type="molecule type" value="Genomic_DNA"/>
</dbReference>
<dbReference type="Proteomes" id="UP001057134">
    <property type="component" value="Chromosome"/>
</dbReference>
<gene>
    <name evidence="1" type="ORF">SK3146_02035</name>
</gene>
<protein>
    <submittedName>
        <fullName evidence="1">Uncharacterized protein</fullName>
    </submittedName>
</protein>
<reference evidence="1" key="1">
    <citation type="submission" date="2018-02" db="EMBL/GenBank/DDBJ databases">
        <authorList>
            <person name="Kim S.-K."/>
            <person name="Jung H.-I."/>
            <person name="Lee S.-W."/>
        </authorList>
    </citation>
    <scope>NUCLEOTIDE SEQUENCE</scope>
    <source>
        <strain evidence="1">SK3146</strain>
    </source>
</reference>
<evidence type="ECO:0000313" key="2">
    <source>
        <dbReference type="Proteomes" id="UP001057134"/>
    </source>
</evidence>
<evidence type="ECO:0000313" key="1">
    <source>
        <dbReference type="EMBL" id="UQZ82875.1"/>
    </source>
</evidence>
<keyword evidence="2" id="KW-1185">Reference proteome</keyword>
<proteinExistence type="predicted"/>
<organism evidence="1 2">
    <name type="scientific">Paenibacillus konkukensis</name>
    <dbReference type="NCBI Taxonomy" id="2020716"/>
    <lineage>
        <taxon>Bacteria</taxon>
        <taxon>Bacillati</taxon>
        <taxon>Bacillota</taxon>
        <taxon>Bacilli</taxon>
        <taxon>Bacillales</taxon>
        <taxon>Paenibacillaceae</taxon>
        <taxon>Paenibacillus</taxon>
    </lineage>
</organism>
<reference evidence="1" key="2">
    <citation type="journal article" date="2021" name="J Anim Sci Technol">
        <title>Complete genome sequence of Paenibacillus konkukensis sp. nov. SK3146 as a potential probiotic strain.</title>
        <authorList>
            <person name="Jung H.I."/>
            <person name="Park S."/>
            <person name="Niu K.M."/>
            <person name="Lee S.W."/>
            <person name="Kothari D."/>
            <person name="Yi K.J."/>
            <person name="Kim S.K."/>
        </authorList>
    </citation>
    <scope>NUCLEOTIDE SEQUENCE</scope>
    <source>
        <strain evidence="1">SK3146</strain>
    </source>
</reference>
<accession>A0ABY4RL19</accession>
<name>A0ABY4RL19_9BACL</name>
<dbReference type="RefSeq" id="WP_249864962.1">
    <property type="nucleotide sequence ID" value="NZ_CP027059.1"/>
</dbReference>